<reference evidence="1 2" key="1">
    <citation type="journal article" date="2009" name="Int. J. Syst. Evol. Microbiol.">
        <title>Paenibacillus contaminans sp. nov., isolated from a contaminated laboratory plate.</title>
        <authorList>
            <person name="Chou J.H."/>
            <person name="Lee J.H."/>
            <person name="Lin M.C."/>
            <person name="Chang P.S."/>
            <person name="Arun A.B."/>
            <person name="Young C.C."/>
            <person name="Chen W.M."/>
        </authorList>
    </citation>
    <scope>NUCLEOTIDE SEQUENCE [LARGE SCALE GENOMIC DNA]</scope>
    <source>
        <strain evidence="1 2">CKOBP-6</strain>
    </source>
</reference>
<name>A0A329MSE9_9BACL</name>
<dbReference type="AlphaFoldDB" id="A0A329MSE9"/>
<dbReference type="EMBL" id="QMFB01000002">
    <property type="protein sequence ID" value="RAV22482.1"/>
    <property type="molecule type" value="Genomic_DNA"/>
</dbReference>
<accession>A0A329MSE9</accession>
<sequence length="118" mass="13728">MDEKTLRRAVQRTPFAYPLLQGAAINRRSTDPKLHTKCSYLTVVPLNPAEQKFREVFVKPDTMFLIADAVYNYGQSDFTVQREIVHDAVPYEKLAEYIGEENVKLVDERIYHYFITAL</sequence>
<proteinExistence type="predicted"/>
<evidence type="ECO:0000313" key="1">
    <source>
        <dbReference type="EMBL" id="RAV22482.1"/>
    </source>
</evidence>
<dbReference type="RefSeq" id="WP_113029888.1">
    <property type="nucleotide sequence ID" value="NZ_QMFB01000002.1"/>
</dbReference>
<comment type="caution">
    <text evidence="1">The sequence shown here is derived from an EMBL/GenBank/DDBJ whole genome shotgun (WGS) entry which is preliminary data.</text>
</comment>
<organism evidence="1 2">
    <name type="scientific">Paenibacillus contaminans</name>
    <dbReference type="NCBI Taxonomy" id="450362"/>
    <lineage>
        <taxon>Bacteria</taxon>
        <taxon>Bacillati</taxon>
        <taxon>Bacillota</taxon>
        <taxon>Bacilli</taxon>
        <taxon>Bacillales</taxon>
        <taxon>Paenibacillaceae</taxon>
        <taxon>Paenibacillus</taxon>
    </lineage>
</organism>
<dbReference type="Proteomes" id="UP000250369">
    <property type="component" value="Unassembled WGS sequence"/>
</dbReference>
<protein>
    <submittedName>
        <fullName evidence="1">Uncharacterized protein</fullName>
    </submittedName>
</protein>
<keyword evidence="2" id="KW-1185">Reference proteome</keyword>
<dbReference type="OrthoDB" id="2609468at2"/>
<gene>
    <name evidence="1" type="ORF">DQG23_05970</name>
</gene>
<evidence type="ECO:0000313" key="2">
    <source>
        <dbReference type="Proteomes" id="UP000250369"/>
    </source>
</evidence>